<accession>A0A0G0X351</accession>
<name>A0A0G0X351_9BACT</name>
<sequence length="70" mass="7960">MVNDPIGDLLTHIRNGYMAGKQRVVVPHSKLKVELANIFERKGYIKRLQVKSQVSKSGKSEQKVLEIDLK</sequence>
<evidence type="ECO:0000256" key="1">
    <source>
        <dbReference type="ARBA" id="ARBA00006471"/>
    </source>
</evidence>
<proteinExistence type="inferred from homology"/>
<protein>
    <recommendedName>
        <fullName evidence="4">Small ribosomal subunit protein uS8</fullName>
    </recommendedName>
    <alternativeName>
        <fullName evidence="5">30S ribosomal protein S8</fullName>
    </alternativeName>
</protein>
<dbReference type="GO" id="GO:0005840">
    <property type="term" value="C:ribosome"/>
    <property type="evidence" value="ECO:0007669"/>
    <property type="project" value="UniProtKB-KW"/>
</dbReference>
<dbReference type="GO" id="GO:0006412">
    <property type="term" value="P:translation"/>
    <property type="evidence" value="ECO:0007669"/>
    <property type="project" value="InterPro"/>
</dbReference>
<dbReference type="AlphaFoldDB" id="A0A0G0X351"/>
<dbReference type="Proteomes" id="UP000034371">
    <property type="component" value="Unassembled WGS sequence"/>
</dbReference>
<evidence type="ECO:0000313" key="7">
    <source>
        <dbReference type="Proteomes" id="UP000034371"/>
    </source>
</evidence>
<dbReference type="GO" id="GO:1990904">
    <property type="term" value="C:ribonucleoprotein complex"/>
    <property type="evidence" value="ECO:0007669"/>
    <property type="project" value="UniProtKB-KW"/>
</dbReference>
<comment type="similarity">
    <text evidence="1">Belongs to the universal ribosomal protein uS8 family.</text>
</comment>
<evidence type="ECO:0000256" key="4">
    <source>
        <dbReference type="ARBA" id="ARBA00035258"/>
    </source>
</evidence>
<keyword evidence="3" id="KW-0687">Ribonucleoprotein</keyword>
<evidence type="ECO:0000313" key="6">
    <source>
        <dbReference type="EMBL" id="KKS19474.1"/>
    </source>
</evidence>
<organism evidence="6 7">
    <name type="scientific">Candidatus Roizmanbacteria bacterium GW2011_GWC2_41_7</name>
    <dbReference type="NCBI Taxonomy" id="1618487"/>
    <lineage>
        <taxon>Bacteria</taxon>
        <taxon>Candidatus Roizmaniibacteriota</taxon>
    </lineage>
</organism>
<evidence type="ECO:0000256" key="3">
    <source>
        <dbReference type="ARBA" id="ARBA00023274"/>
    </source>
</evidence>
<keyword evidence="2 6" id="KW-0689">Ribosomal protein</keyword>
<dbReference type="InterPro" id="IPR000630">
    <property type="entry name" value="Ribosomal_uS8"/>
</dbReference>
<dbReference type="Gene3D" id="3.30.1370.30">
    <property type="match status" value="1"/>
</dbReference>
<dbReference type="SUPFAM" id="SSF56047">
    <property type="entry name" value="Ribosomal protein S8"/>
    <property type="match status" value="1"/>
</dbReference>
<dbReference type="EMBL" id="LCBY01000082">
    <property type="protein sequence ID" value="KKS19474.1"/>
    <property type="molecule type" value="Genomic_DNA"/>
</dbReference>
<evidence type="ECO:0000256" key="2">
    <source>
        <dbReference type="ARBA" id="ARBA00022980"/>
    </source>
</evidence>
<comment type="caution">
    <text evidence="6">The sequence shown here is derived from an EMBL/GenBank/DDBJ whole genome shotgun (WGS) entry which is preliminary data.</text>
</comment>
<reference evidence="6 7" key="1">
    <citation type="journal article" date="2015" name="Nature">
        <title>rRNA introns, odd ribosomes, and small enigmatic genomes across a large radiation of phyla.</title>
        <authorList>
            <person name="Brown C.T."/>
            <person name="Hug L.A."/>
            <person name="Thomas B.C."/>
            <person name="Sharon I."/>
            <person name="Castelle C.J."/>
            <person name="Singh A."/>
            <person name="Wilkins M.J."/>
            <person name="Williams K.H."/>
            <person name="Banfield J.F."/>
        </authorList>
    </citation>
    <scope>NUCLEOTIDE SEQUENCE [LARGE SCALE GENOMIC DNA]</scope>
</reference>
<dbReference type="GO" id="GO:0003735">
    <property type="term" value="F:structural constituent of ribosome"/>
    <property type="evidence" value="ECO:0007669"/>
    <property type="project" value="InterPro"/>
</dbReference>
<dbReference type="InterPro" id="IPR035987">
    <property type="entry name" value="Ribosomal_uS8_sf"/>
</dbReference>
<evidence type="ECO:0000256" key="5">
    <source>
        <dbReference type="ARBA" id="ARBA00035525"/>
    </source>
</evidence>
<feature type="non-terminal residue" evidence="6">
    <location>
        <position position="70"/>
    </location>
</feature>
<gene>
    <name evidence="6" type="ORF">UU78_C0082G0001</name>
</gene>
<dbReference type="Pfam" id="PF00410">
    <property type="entry name" value="Ribosomal_S8"/>
    <property type="match status" value="1"/>
</dbReference>